<dbReference type="InterPro" id="IPR011146">
    <property type="entry name" value="HIT-like"/>
</dbReference>
<keyword evidence="3" id="KW-0808">Transferase</keyword>
<evidence type="ECO:0000256" key="1">
    <source>
        <dbReference type="PROSITE-ProRule" id="PRU00464"/>
    </source>
</evidence>
<dbReference type="Pfam" id="PF01230">
    <property type="entry name" value="HIT"/>
    <property type="match status" value="1"/>
</dbReference>
<dbReference type="GO" id="GO:0032259">
    <property type="term" value="P:methylation"/>
    <property type="evidence" value="ECO:0007669"/>
    <property type="project" value="UniProtKB-KW"/>
</dbReference>
<dbReference type="PROSITE" id="PS00892">
    <property type="entry name" value="HIT_1"/>
    <property type="match status" value="1"/>
</dbReference>
<dbReference type="EC" id="2.1.1.-" evidence="3"/>
<dbReference type="Gene3D" id="3.30.428.10">
    <property type="entry name" value="HIT-like"/>
    <property type="match status" value="1"/>
</dbReference>
<proteinExistence type="predicted"/>
<dbReference type="InterPro" id="IPR036265">
    <property type="entry name" value="HIT-like_sf"/>
</dbReference>
<organism evidence="3 4">
    <name type="scientific">Actinoplanes sichuanensis</name>
    <dbReference type="NCBI Taxonomy" id="512349"/>
    <lineage>
        <taxon>Bacteria</taxon>
        <taxon>Bacillati</taxon>
        <taxon>Actinomycetota</taxon>
        <taxon>Actinomycetes</taxon>
        <taxon>Micromonosporales</taxon>
        <taxon>Micromonosporaceae</taxon>
        <taxon>Actinoplanes</taxon>
    </lineage>
</organism>
<gene>
    <name evidence="3" type="ORF">ACFQ5G_53035</name>
</gene>
<dbReference type="GO" id="GO:0008168">
    <property type="term" value="F:methyltransferase activity"/>
    <property type="evidence" value="ECO:0007669"/>
    <property type="project" value="UniProtKB-KW"/>
</dbReference>
<name>A0ABW4AT83_9ACTN</name>
<protein>
    <submittedName>
        <fullName evidence="3">HIT family protein</fullName>
        <ecNumber evidence="3">2.1.1.-</ecNumber>
    </submittedName>
</protein>
<dbReference type="PANTHER" id="PTHR46648">
    <property type="entry name" value="HIT FAMILY PROTEIN 1"/>
    <property type="match status" value="1"/>
</dbReference>
<dbReference type="InterPro" id="IPR001310">
    <property type="entry name" value="Histidine_triad_HIT"/>
</dbReference>
<dbReference type="InterPro" id="IPR019808">
    <property type="entry name" value="Histidine_triad_CS"/>
</dbReference>
<accession>A0ABW4AT83</accession>
<dbReference type="Proteomes" id="UP001597183">
    <property type="component" value="Unassembled WGS sequence"/>
</dbReference>
<keyword evidence="4" id="KW-1185">Reference proteome</keyword>
<dbReference type="RefSeq" id="WP_317794286.1">
    <property type="nucleotide sequence ID" value="NZ_AP028461.1"/>
</dbReference>
<dbReference type="PROSITE" id="PS51084">
    <property type="entry name" value="HIT_2"/>
    <property type="match status" value="1"/>
</dbReference>
<dbReference type="EMBL" id="JBHTMK010000079">
    <property type="protein sequence ID" value="MFD1374111.1"/>
    <property type="molecule type" value="Genomic_DNA"/>
</dbReference>
<comment type="caution">
    <text evidence="3">The sequence shown here is derived from an EMBL/GenBank/DDBJ whole genome shotgun (WGS) entry which is preliminary data.</text>
</comment>
<reference evidence="4" key="1">
    <citation type="journal article" date="2019" name="Int. J. Syst. Evol. Microbiol.">
        <title>The Global Catalogue of Microorganisms (GCM) 10K type strain sequencing project: providing services to taxonomists for standard genome sequencing and annotation.</title>
        <authorList>
            <consortium name="The Broad Institute Genomics Platform"/>
            <consortium name="The Broad Institute Genome Sequencing Center for Infectious Disease"/>
            <person name="Wu L."/>
            <person name="Ma J."/>
        </authorList>
    </citation>
    <scope>NUCLEOTIDE SEQUENCE [LARGE SCALE GENOMIC DNA]</scope>
    <source>
        <strain evidence="4">CCM 7526</strain>
    </source>
</reference>
<feature type="domain" description="HIT" evidence="2">
    <location>
        <begin position="4"/>
        <end position="113"/>
    </location>
</feature>
<feature type="short sequence motif" description="Histidine triad motif" evidence="1">
    <location>
        <begin position="98"/>
        <end position="102"/>
    </location>
</feature>
<dbReference type="PANTHER" id="PTHR46648:SF1">
    <property type="entry name" value="ADENOSINE 5'-MONOPHOSPHORAMIDASE HNT1"/>
    <property type="match status" value="1"/>
</dbReference>
<evidence type="ECO:0000259" key="2">
    <source>
        <dbReference type="PROSITE" id="PS51084"/>
    </source>
</evidence>
<evidence type="ECO:0000313" key="3">
    <source>
        <dbReference type="EMBL" id="MFD1374111.1"/>
    </source>
</evidence>
<sequence length="160" mass="16598">MPCIFCELLAADGPATWIAREEGAAAFLTLPRSALAPGHTLVVPTEHAVGVQDVSAAGLTATMALVQRVARGMAQGLGAAGVNVLNASGPGSEQSVAHLHFHVVPRWLDDGFTTWPSGRSRREGVGDPGMELAVAVAAIRADDDGIGHRSDSDLNEDRPD</sequence>
<evidence type="ECO:0000313" key="4">
    <source>
        <dbReference type="Proteomes" id="UP001597183"/>
    </source>
</evidence>
<dbReference type="SUPFAM" id="SSF54197">
    <property type="entry name" value="HIT-like"/>
    <property type="match status" value="1"/>
</dbReference>
<keyword evidence="3" id="KW-0489">Methyltransferase</keyword>